<sequence>MDGVSHFTFIDAPGSADATNVATGHASKVVEIASSHILYTLTISNAGLSVYSWIARRTDPTVTGTVVGTSMGLAVMKGFGRTATARKSGYIRGAWKFVDFTGNEYCWCVSLMGSTWKLLDSNHDKVAMFCLHTYQASPYRWPFVNEPGCIRTAVLAGSFDLSNGLPSC</sequence>
<dbReference type="AlphaFoldDB" id="A0A1Y1W6Z5"/>
<dbReference type="EMBL" id="MCFD01000008">
    <property type="protein sequence ID" value="ORX69313.1"/>
    <property type="molecule type" value="Genomic_DNA"/>
</dbReference>
<evidence type="ECO:0000313" key="1">
    <source>
        <dbReference type="EMBL" id="ORX69313.1"/>
    </source>
</evidence>
<comment type="caution">
    <text evidence="1">The sequence shown here is derived from an EMBL/GenBank/DDBJ whole genome shotgun (WGS) entry which is preliminary data.</text>
</comment>
<evidence type="ECO:0000313" key="2">
    <source>
        <dbReference type="Proteomes" id="UP000193922"/>
    </source>
</evidence>
<protein>
    <submittedName>
        <fullName evidence="1">Uncharacterized protein</fullName>
    </submittedName>
</protein>
<dbReference type="Proteomes" id="UP000193922">
    <property type="component" value="Unassembled WGS sequence"/>
</dbReference>
<dbReference type="GeneID" id="63806439"/>
<accession>A0A1Y1W6Z5</accession>
<proteinExistence type="predicted"/>
<dbReference type="RefSeq" id="XP_040743045.1">
    <property type="nucleotide sequence ID" value="XM_040889791.1"/>
</dbReference>
<keyword evidence="2" id="KW-1185">Reference proteome</keyword>
<name>A0A1Y1W6Z5_9FUNG</name>
<organism evidence="1 2">
    <name type="scientific">Linderina pennispora</name>
    <dbReference type="NCBI Taxonomy" id="61395"/>
    <lineage>
        <taxon>Eukaryota</taxon>
        <taxon>Fungi</taxon>
        <taxon>Fungi incertae sedis</taxon>
        <taxon>Zoopagomycota</taxon>
        <taxon>Kickxellomycotina</taxon>
        <taxon>Kickxellomycetes</taxon>
        <taxon>Kickxellales</taxon>
        <taxon>Kickxellaceae</taxon>
        <taxon>Linderina</taxon>
    </lineage>
</organism>
<gene>
    <name evidence="1" type="ORF">DL89DRAFT_284590</name>
</gene>
<reference evidence="1 2" key="1">
    <citation type="submission" date="2016-07" db="EMBL/GenBank/DDBJ databases">
        <title>Pervasive Adenine N6-methylation of Active Genes in Fungi.</title>
        <authorList>
            <consortium name="DOE Joint Genome Institute"/>
            <person name="Mondo S.J."/>
            <person name="Dannebaum R.O."/>
            <person name="Kuo R.C."/>
            <person name="Labutti K."/>
            <person name="Haridas S."/>
            <person name="Kuo A."/>
            <person name="Salamov A."/>
            <person name="Ahrendt S.R."/>
            <person name="Lipzen A."/>
            <person name="Sullivan W."/>
            <person name="Andreopoulos W.B."/>
            <person name="Clum A."/>
            <person name="Lindquist E."/>
            <person name="Daum C."/>
            <person name="Ramamoorthy G.K."/>
            <person name="Gryganskyi A."/>
            <person name="Culley D."/>
            <person name="Magnuson J.K."/>
            <person name="James T.Y."/>
            <person name="O'Malley M.A."/>
            <person name="Stajich J.E."/>
            <person name="Spatafora J.W."/>
            <person name="Visel A."/>
            <person name="Grigoriev I.V."/>
        </authorList>
    </citation>
    <scope>NUCLEOTIDE SEQUENCE [LARGE SCALE GENOMIC DNA]</scope>
    <source>
        <strain evidence="1 2">ATCC 12442</strain>
    </source>
</reference>